<dbReference type="RefSeq" id="WP_013320831.1">
    <property type="nucleotide sequence ID" value="NC_014501.1"/>
</dbReference>
<reference evidence="3" key="1">
    <citation type="journal article" date="2011" name="MBio">
        <title>Novel metabolic attributes of the genus Cyanothece, comprising a group of unicellular nitrogen-fixing Cyanobacteria.</title>
        <authorList>
            <person name="Bandyopadhyay A."/>
            <person name="Elvitigala T."/>
            <person name="Welsh E."/>
            <person name="Stockel J."/>
            <person name="Liberton M."/>
            <person name="Min H."/>
            <person name="Sherman L.A."/>
            <person name="Pakrasi H.B."/>
        </authorList>
    </citation>
    <scope>NUCLEOTIDE SEQUENCE [LARGE SCALE GENOMIC DNA]</scope>
    <source>
        <strain evidence="3">PCC 7822</strain>
    </source>
</reference>
<sequence>MLNHPRLTALERMFLCALIERIKLFLGKTVIRFEQWAHVLLVRFKNAKDQEICRFVSKKSLLPVAPPKNGNYWVTFLGKRVLGKVVYSDKFFYLYNTKNNQLMGFFRTYQGRILEAFTGEGEWIHQKEWEKIEFTDNQLFIEAEKRAALLQQELLNKRLEAAEMARQHRQCGTRILPQSTQVRQPPNNWLQSRPLDDIPSSQVNEGL</sequence>
<dbReference type="HOGENOM" id="CLU_1324585_0_0_3"/>
<evidence type="ECO:0000313" key="2">
    <source>
        <dbReference type="EMBL" id="ADN12721.1"/>
    </source>
</evidence>
<keyword evidence="3" id="KW-1185">Reference proteome</keyword>
<dbReference type="STRING" id="497965.Cyan7822_0688"/>
<organism evidence="2 3">
    <name type="scientific">Gloeothece verrucosa (strain PCC 7822)</name>
    <name type="common">Cyanothece sp. (strain PCC 7822)</name>
    <dbReference type="NCBI Taxonomy" id="497965"/>
    <lineage>
        <taxon>Bacteria</taxon>
        <taxon>Bacillati</taxon>
        <taxon>Cyanobacteriota</taxon>
        <taxon>Cyanophyceae</taxon>
        <taxon>Oscillatoriophycideae</taxon>
        <taxon>Chroococcales</taxon>
        <taxon>Aphanothecaceae</taxon>
        <taxon>Gloeothece</taxon>
        <taxon>Gloeothece verrucosa</taxon>
    </lineage>
</organism>
<dbReference type="AlphaFoldDB" id="E0UAI0"/>
<evidence type="ECO:0000256" key="1">
    <source>
        <dbReference type="SAM" id="MobiDB-lite"/>
    </source>
</evidence>
<protein>
    <submittedName>
        <fullName evidence="2">Uncharacterized protein</fullName>
    </submittedName>
</protein>
<name>E0UAI0_GLOV7</name>
<gene>
    <name evidence="2" type="ordered locus">Cyan7822_0688</name>
</gene>
<proteinExistence type="predicted"/>
<evidence type="ECO:0000313" key="3">
    <source>
        <dbReference type="Proteomes" id="UP000008206"/>
    </source>
</evidence>
<dbReference type="KEGG" id="cyj:Cyan7822_0688"/>
<dbReference type="Proteomes" id="UP000008206">
    <property type="component" value="Chromosome"/>
</dbReference>
<feature type="compositionally biased region" description="Polar residues" evidence="1">
    <location>
        <begin position="176"/>
        <end position="191"/>
    </location>
</feature>
<feature type="region of interest" description="Disordered" evidence="1">
    <location>
        <begin position="174"/>
        <end position="207"/>
    </location>
</feature>
<dbReference type="EMBL" id="CP002198">
    <property type="protein sequence ID" value="ADN12721.1"/>
    <property type="molecule type" value="Genomic_DNA"/>
</dbReference>
<accession>E0UAI0</accession>